<accession>A0A1Q5Q9W3</accession>
<organism evidence="2 3">
    <name type="scientific">Talaromyces atroroseus</name>
    <dbReference type="NCBI Taxonomy" id="1441469"/>
    <lineage>
        <taxon>Eukaryota</taxon>
        <taxon>Fungi</taxon>
        <taxon>Dikarya</taxon>
        <taxon>Ascomycota</taxon>
        <taxon>Pezizomycotina</taxon>
        <taxon>Eurotiomycetes</taxon>
        <taxon>Eurotiomycetidae</taxon>
        <taxon>Eurotiales</taxon>
        <taxon>Trichocomaceae</taxon>
        <taxon>Talaromyces</taxon>
        <taxon>Talaromyces sect. Trachyspermi</taxon>
    </lineage>
</organism>
<dbReference type="STRING" id="1441469.A0A1Q5Q9W3"/>
<dbReference type="GO" id="GO:0043531">
    <property type="term" value="F:ADP binding"/>
    <property type="evidence" value="ECO:0007669"/>
    <property type="project" value="InterPro"/>
</dbReference>
<gene>
    <name evidence="2" type="ORF">UA08_01361</name>
</gene>
<dbReference type="Pfam" id="PF25000">
    <property type="entry name" value="DUF7779"/>
    <property type="match status" value="1"/>
</dbReference>
<dbReference type="InterPro" id="IPR011990">
    <property type="entry name" value="TPR-like_helical_dom_sf"/>
</dbReference>
<evidence type="ECO:0000313" key="3">
    <source>
        <dbReference type="Proteomes" id="UP000214365"/>
    </source>
</evidence>
<dbReference type="SUPFAM" id="SSF48452">
    <property type="entry name" value="TPR-like"/>
    <property type="match status" value="1"/>
</dbReference>
<dbReference type="InterPro" id="IPR056681">
    <property type="entry name" value="DUF7779"/>
</dbReference>
<name>A0A1Q5Q9W3_TALAT</name>
<dbReference type="Gene3D" id="1.25.40.10">
    <property type="entry name" value="Tetratricopeptide repeat domain"/>
    <property type="match status" value="1"/>
</dbReference>
<dbReference type="SUPFAM" id="SSF52540">
    <property type="entry name" value="P-loop containing nucleoside triphosphate hydrolases"/>
    <property type="match status" value="1"/>
</dbReference>
<dbReference type="Gene3D" id="3.40.50.300">
    <property type="entry name" value="P-loop containing nucleotide triphosphate hydrolases"/>
    <property type="match status" value="1"/>
</dbReference>
<dbReference type="PANTHER" id="PTHR35205:SF1">
    <property type="entry name" value="ZU5 DOMAIN-CONTAINING PROTEIN"/>
    <property type="match status" value="1"/>
</dbReference>
<feature type="domain" description="DUF7779" evidence="1">
    <location>
        <begin position="539"/>
        <end position="627"/>
    </location>
</feature>
<evidence type="ECO:0000259" key="1">
    <source>
        <dbReference type="Pfam" id="PF25000"/>
    </source>
</evidence>
<reference evidence="2 3" key="1">
    <citation type="submission" date="2015-06" db="EMBL/GenBank/DDBJ databases">
        <title>Talaromyces atroroseus IBT 11181 draft genome.</title>
        <authorList>
            <person name="Rasmussen K.B."/>
            <person name="Rasmussen S."/>
            <person name="Petersen B."/>
            <person name="Sicheritz-Ponten T."/>
            <person name="Mortensen U.H."/>
            <person name="Thrane U."/>
        </authorList>
    </citation>
    <scope>NUCLEOTIDE SEQUENCE [LARGE SCALE GENOMIC DNA]</scope>
    <source>
        <strain evidence="2 3">IBT 11181</strain>
    </source>
</reference>
<keyword evidence="3" id="KW-1185">Reference proteome</keyword>
<dbReference type="PANTHER" id="PTHR35205">
    <property type="entry name" value="NB-ARC AND TPR DOMAIN PROTEIN"/>
    <property type="match status" value="1"/>
</dbReference>
<protein>
    <recommendedName>
        <fullName evidence="1">DUF7779 domain-containing protein</fullName>
    </recommendedName>
</protein>
<dbReference type="AlphaFoldDB" id="A0A1Q5Q9W3"/>
<dbReference type="OrthoDB" id="6161812at2759"/>
<proteinExistence type="predicted"/>
<dbReference type="Proteomes" id="UP000214365">
    <property type="component" value="Unassembled WGS sequence"/>
</dbReference>
<dbReference type="GeneID" id="31001116"/>
<dbReference type="EMBL" id="LFMY01000002">
    <property type="protein sequence ID" value="OKL62715.1"/>
    <property type="molecule type" value="Genomic_DNA"/>
</dbReference>
<evidence type="ECO:0000313" key="2">
    <source>
        <dbReference type="EMBL" id="OKL62715.1"/>
    </source>
</evidence>
<comment type="caution">
    <text evidence="2">The sequence shown here is derived from an EMBL/GenBank/DDBJ whole genome shotgun (WGS) entry which is preliminary data.</text>
</comment>
<dbReference type="InterPro" id="IPR027417">
    <property type="entry name" value="P-loop_NTPase"/>
</dbReference>
<sequence length="1007" mass="114586">MNATTTTAAAAAAGVLSQSSTADENGSVGETYDRFYIASWEAALAHCTSTLEKNDRQRALKIKTADDFRMSLRQLRVEHPDQNPQEVISMLFPAIEHYETFAGSFVALMAHAVDVSMMWGLLFLVVKLSLESKGTTERIHRMLRSISNKLERLNEILTTVSDFAKFKAQMVEINREIFMLWFNIIMIFRTEDNGDEFSYLQKLTVRFDSTFKNTEEQVDSLIQHIGEMALIADRQSHMVDLTKYYQALALQADSKSASIPFHTIPVPRNARFFGRTDVLQEIDEYFFSSNSLSGIHSLAIYGLGGVGKTQAALEYAWKKQEALDAVIWVPAESEIAIQQALSHVALTVLKLTGADSTSHKQNAVLVMQWVNPSACPCPTPGGKRSGFLTNIHIDAKWLLIYDNVETPLIFESYWPVSNHGSILITTRKLGLTTQPIAKRTELQEFDADGGRQFLIHNIFQRNIVEGSQEYEKALEISVRLSGHALAISQMAALILVKGLSLEKFLVMYDKHSKRMHRDRKNGWKYPGYNHAIDTVWELSFSELDQDARTCLGILSFLMPDSIPQEIFEASDMSMEQFSLQFCEDEYMRSEVFETLANLALIRINHDTDSITIHRLVQSEFLFQMTLDDRQDEFDATIRLLLDKFPSRGQSVVDERNWKQAERYLPQVLSAFERYCDTQKEQHPLRSSLNFLNLICDTLWFLATNDSAGNRDFVLSVAYLAWDKWDNKEEAPLIHAYILARGSDQDLWNGEFKNGVEKAHDALELALQYLEPDNERVVQYNSDYGIAFGSDGNYKRGADYLSRAEEFFNADPERYGIAKGILINANISRNSYCNGDFEDAEVRLNRTLEMSREMGSLYWEALIHFAFGSLGVRSGNLELADSHLVLANETIEKFGPGRNIQLDGMYNYIGGRIRLGQGKFQESIDFFKKAIAIDDIQMTPRGYRARHLYALSRAQAAHLGNEKLSKETEKEAIKLAGRNLRIQKSDSGSETREEYWEAFDLLIRIVER</sequence>
<dbReference type="RefSeq" id="XP_020122836.1">
    <property type="nucleotide sequence ID" value="XM_020261017.1"/>
</dbReference>